<reference evidence="2 3" key="1">
    <citation type="submission" date="2013-07" db="EMBL/GenBank/DDBJ databases">
        <title>Comparative Genomic and Metabolomic Analysis of Twelve Strains of Pseudoalteromonas luteoviolacea.</title>
        <authorList>
            <person name="Vynne N.G."/>
            <person name="Mansson M."/>
            <person name="Gram L."/>
        </authorList>
    </citation>
    <scope>NUCLEOTIDE SEQUENCE [LARGE SCALE GENOMIC DNA]</scope>
    <source>
        <strain evidence="2 3">S4060-1</strain>
    </source>
</reference>
<protein>
    <submittedName>
        <fullName evidence="2">Uncharacterized protein</fullName>
    </submittedName>
</protein>
<dbReference type="EMBL" id="AUXX01000045">
    <property type="protein sequence ID" value="KZN61535.1"/>
    <property type="molecule type" value="Genomic_DNA"/>
</dbReference>
<evidence type="ECO:0000256" key="1">
    <source>
        <dbReference type="SAM" id="Phobius"/>
    </source>
</evidence>
<accession>A0A167JR06</accession>
<keyword evidence="1" id="KW-0472">Membrane</keyword>
<keyword evidence="1" id="KW-1133">Transmembrane helix</keyword>
<name>A0A167JR06_9GAMM</name>
<dbReference type="PATRIC" id="fig|1365257.3.peg.4424"/>
<comment type="caution">
    <text evidence="2">The sequence shown here is derived from an EMBL/GenBank/DDBJ whole genome shotgun (WGS) entry which is preliminary data.</text>
</comment>
<evidence type="ECO:0000313" key="3">
    <source>
        <dbReference type="Proteomes" id="UP000076661"/>
    </source>
</evidence>
<organism evidence="2 3">
    <name type="scientific">Pseudoalteromonas luteoviolacea S4060-1</name>
    <dbReference type="NCBI Taxonomy" id="1365257"/>
    <lineage>
        <taxon>Bacteria</taxon>
        <taxon>Pseudomonadati</taxon>
        <taxon>Pseudomonadota</taxon>
        <taxon>Gammaproteobacteria</taxon>
        <taxon>Alteromonadales</taxon>
        <taxon>Pseudoalteromonadaceae</taxon>
        <taxon>Pseudoalteromonas</taxon>
    </lineage>
</organism>
<feature type="transmembrane region" description="Helical" evidence="1">
    <location>
        <begin position="6"/>
        <end position="23"/>
    </location>
</feature>
<evidence type="ECO:0000313" key="2">
    <source>
        <dbReference type="EMBL" id="KZN61535.1"/>
    </source>
</evidence>
<proteinExistence type="predicted"/>
<dbReference type="RefSeq" id="WP_063382633.1">
    <property type="nucleotide sequence ID" value="NZ_AUXX01000045.1"/>
</dbReference>
<dbReference type="AlphaFoldDB" id="A0A167JR06"/>
<gene>
    <name evidence="2" type="ORF">N478_05530</name>
</gene>
<dbReference type="Proteomes" id="UP000076661">
    <property type="component" value="Unassembled WGS sequence"/>
</dbReference>
<keyword evidence="1" id="KW-0812">Transmembrane</keyword>
<sequence length="122" mass="13893">MGLIIIGSLIIVSMIILAIVSIFKSHSNNRLEILLGKYVKESKVYTASNKARYDDREYQLGKAHVIVMNLGEALEESDYLKQIEDVRTIHESAINYRNNALSNPVLLQAKEVRRPILRVINK</sequence>